<evidence type="ECO:0000256" key="1">
    <source>
        <dbReference type="SAM" id="MobiDB-lite"/>
    </source>
</evidence>
<accession>A0A9D4L7U2</accession>
<gene>
    <name evidence="3" type="ORF">DPMN_095364</name>
</gene>
<dbReference type="AlphaFoldDB" id="A0A9D4L7U2"/>
<sequence length="163" mass="15801">MGSVPIGIGPGSGRGTSICVSDGRNGTSGLETGSGTGGSESVNGTSGSGTGSGTSDSGTGGGSSGSGTGSGKSGSGAGSGTGCSGPGSGTGGNQSGRYDSFAGSSSADGNFSAGCTSMPWWLILLVVSLELFVVNLIPVLCLYNKLKMEHIFIFYHYSNVKIY</sequence>
<reference evidence="3" key="1">
    <citation type="journal article" date="2019" name="bioRxiv">
        <title>The Genome of the Zebra Mussel, Dreissena polymorpha: A Resource for Invasive Species Research.</title>
        <authorList>
            <person name="McCartney M.A."/>
            <person name="Auch B."/>
            <person name="Kono T."/>
            <person name="Mallez S."/>
            <person name="Zhang Y."/>
            <person name="Obille A."/>
            <person name="Becker A."/>
            <person name="Abrahante J.E."/>
            <person name="Garbe J."/>
            <person name="Badalamenti J.P."/>
            <person name="Herman A."/>
            <person name="Mangelson H."/>
            <person name="Liachko I."/>
            <person name="Sullivan S."/>
            <person name="Sone E.D."/>
            <person name="Koren S."/>
            <person name="Silverstein K.A.T."/>
            <person name="Beckman K.B."/>
            <person name="Gohl D.M."/>
        </authorList>
    </citation>
    <scope>NUCLEOTIDE SEQUENCE</scope>
    <source>
        <strain evidence="3">Duluth1</strain>
        <tissue evidence="3">Whole animal</tissue>
    </source>
</reference>
<name>A0A9D4L7U2_DREPO</name>
<protein>
    <submittedName>
        <fullName evidence="3">Uncharacterized protein</fullName>
    </submittedName>
</protein>
<dbReference type="Proteomes" id="UP000828390">
    <property type="component" value="Unassembled WGS sequence"/>
</dbReference>
<keyword evidence="4" id="KW-1185">Reference proteome</keyword>
<evidence type="ECO:0000313" key="4">
    <source>
        <dbReference type="Proteomes" id="UP000828390"/>
    </source>
</evidence>
<proteinExistence type="predicted"/>
<feature type="region of interest" description="Disordered" evidence="1">
    <location>
        <begin position="1"/>
        <end position="96"/>
    </location>
</feature>
<keyword evidence="2" id="KW-0472">Membrane</keyword>
<evidence type="ECO:0000313" key="3">
    <source>
        <dbReference type="EMBL" id="KAH3852843.1"/>
    </source>
</evidence>
<keyword evidence="2" id="KW-0812">Transmembrane</keyword>
<dbReference type="EMBL" id="JAIWYP010000003">
    <property type="protein sequence ID" value="KAH3852843.1"/>
    <property type="molecule type" value="Genomic_DNA"/>
</dbReference>
<organism evidence="3 4">
    <name type="scientific">Dreissena polymorpha</name>
    <name type="common">Zebra mussel</name>
    <name type="synonym">Mytilus polymorpha</name>
    <dbReference type="NCBI Taxonomy" id="45954"/>
    <lineage>
        <taxon>Eukaryota</taxon>
        <taxon>Metazoa</taxon>
        <taxon>Spiralia</taxon>
        <taxon>Lophotrochozoa</taxon>
        <taxon>Mollusca</taxon>
        <taxon>Bivalvia</taxon>
        <taxon>Autobranchia</taxon>
        <taxon>Heteroconchia</taxon>
        <taxon>Euheterodonta</taxon>
        <taxon>Imparidentia</taxon>
        <taxon>Neoheterodontei</taxon>
        <taxon>Myida</taxon>
        <taxon>Dreissenoidea</taxon>
        <taxon>Dreissenidae</taxon>
        <taxon>Dreissena</taxon>
    </lineage>
</organism>
<keyword evidence="2" id="KW-1133">Transmembrane helix</keyword>
<comment type="caution">
    <text evidence="3">The sequence shown here is derived from an EMBL/GenBank/DDBJ whole genome shotgun (WGS) entry which is preliminary data.</text>
</comment>
<feature type="compositionally biased region" description="Gly residues" evidence="1">
    <location>
        <begin position="46"/>
        <end position="94"/>
    </location>
</feature>
<reference evidence="3" key="2">
    <citation type="submission" date="2020-11" db="EMBL/GenBank/DDBJ databases">
        <authorList>
            <person name="McCartney M.A."/>
            <person name="Auch B."/>
            <person name="Kono T."/>
            <person name="Mallez S."/>
            <person name="Becker A."/>
            <person name="Gohl D.M."/>
            <person name="Silverstein K.A.T."/>
            <person name="Koren S."/>
            <person name="Bechman K.B."/>
            <person name="Herman A."/>
            <person name="Abrahante J.E."/>
            <person name="Garbe J."/>
        </authorList>
    </citation>
    <scope>NUCLEOTIDE SEQUENCE</scope>
    <source>
        <strain evidence="3">Duluth1</strain>
        <tissue evidence="3">Whole animal</tissue>
    </source>
</reference>
<feature type="transmembrane region" description="Helical" evidence="2">
    <location>
        <begin position="120"/>
        <end position="143"/>
    </location>
</feature>
<evidence type="ECO:0000256" key="2">
    <source>
        <dbReference type="SAM" id="Phobius"/>
    </source>
</evidence>